<sequence>MNIHKLLENELITHDDLIESIFAEYKKADKKKYVALFLSSFHSNKIECRSGLPVFAILQSFPAHEFELREGQKLSRISPCNICSNYQKIESDTELIEESFEDVGGLTGFQLLDYSYYLNQTNQLETVTPTEEDYRIFSEILEILSTADSDETVKKTVQKNISKIKGFKSDSEQRQALLETLGYCSILETNEHKGLLNQYTNLAVAPTKTHSSDWNYPVDFWLGKDGINKEALKFWFGDHAELQKFWE</sequence>
<evidence type="ECO:0000313" key="1">
    <source>
        <dbReference type="EMBL" id="MFD2561105.1"/>
    </source>
</evidence>
<name>A0ABW5L882_9FLAO</name>
<proteinExistence type="predicted"/>
<dbReference type="RefSeq" id="WP_378288515.1">
    <property type="nucleotide sequence ID" value="NZ_JBHULE010000001.1"/>
</dbReference>
<accession>A0ABW5L882</accession>
<gene>
    <name evidence="1" type="ORF">ACFSR1_00395</name>
</gene>
<dbReference type="Proteomes" id="UP001597319">
    <property type="component" value="Unassembled WGS sequence"/>
</dbReference>
<protein>
    <submittedName>
        <fullName evidence="1">Uncharacterized protein</fullName>
    </submittedName>
</protein>
<comment type="caution">
    <text evidence="1">The sequence shown here is derived from an EMBL/GenBank/DDBJ whole genome shotgun (WGS) entry which is preliminary data.</text>
</comment>
<reference evidence="2" key="1">
    <citation type="journal article" date="2019" name="Int. J. Syst. Evol. Microbiol.">
        <title>The Global Catalogue of Microorganisms (GCM) 10K type strain sequencing project: providing services to taxonomists for standard genome sequencing and annotation.</title>
        <authorList>
            <consortium name="The Broad Institute Genomics Platform"/>
            <consortium name="The Broad Institute Genome Sequencing Center for Infectious Disease"/>
            <person name="Wu L."/>
            <person name="Ma J."/>
        </authorList>
    </citation>
    <scope>NUCLEOTIDE SEQUENCE [LARGE SCALE GENOMIC DNA]</scope>
    <source>
        <strain evidence="2">KCTC 52274</strain>
    </source>
</reference>
<keyword evidence="2" id="KW-1185">Reference proteome</keyword>
<organism evidence="1 2">
    <name type="scientific">Aquimarina rubra</name>
    <dbReference type="NCBI Taxonomy" id="1920033"/>
    <lineage>
        <taxon>Bacteria</taxon>
        <taxon>Pseudomonadati</taxon>
        <taxon>Bacteroidota</taxon>
        <taxon>Flavobacteriia</taxon>
        <taxon>Flavobacteriales</taxon>
        <taxon>Flavobacteriaceae</taxon>
        <taxon>Aquimarina</taxon>
    </lineage>
</organism>
<dbReference type="EMBL" id="JBHULE010000001">
    <property type="protein sequence ID" value="MFD2561105.1"/>
    <property type="molecule type" value="Genomic_DNA"/>
</dbReference>
<evidence type="ECO:0000313" key="2">
    <source>
        <dbReference type="Proteomes" id="UP001597319"/>
    </source>
</evidence>